<evidence type="ECO:0000256" key="1">
    <source>
        <dbReference type="ARBA" id="ARBA00009227"/>
    </source>
</evidence>
<dbReference type="EMBL" id="JAGSPD010000001">
    <property type="protein sequence ID" value="MBV7267740.1"/>
    <property type="molecule type" value="Genomic_DNA"/>
</dbReference>
<accession>A0A9X1F862</accession>
<evidence type="ECO:0000256" key="3">
    <source>
        <dbReference type="ARBA" id="ARBA00022801"/>
    </source>
</evidence>
<dbReference type="RefSeq" id="WP_218544292.1">
    <property type="nucleotide sequence ID" value="NZ_JAGSPD010000001.1"/>
</dbReference>
<dbReference type="NCBIfam" id="TIGR01230">
    <property type="entry name" value="agmatinase"/>
    <property type="match status" value="1"/>
</dbReference>
<dbReference type="InterPro" id="IPR020855">
    <property type="entry name" value="Ureohydrolase_Mn_BS"/>
</dbReference>
<keyword evidence="6" id="KW-1185">Reference proteome</keyword>
<reference evidence="5" key="1">
    <citation type="submission" date="2021-04" db="EMBL/GenBank/DDBJ databases">
        <authorList>
            <person name="Pira H."/>
            <person name="Risdian C."/>
            <person name="Wink J."/>
        </authorList>
    </citation>
    <scope>NUCLEOTIDE SEQUENCE</scope>
    <source>
        <strain evidence="5">WHY3</strain>
    </source>
</reference>
<dbReference type="AlphaFoldDB" id="A0A9X1F862"/>
<proteinExistence type="inferred from homology"/>
<dbReference type="PIRSF" id="PIRSF036979">
    <property type="entry name" value="Arginase"/>
    <property type="match status" value="1"/>
</dbReference>
<protein>
    <submittedName>
        <fullName evidence="5">Agmatinase</fullName>
        <ecNumber evidence="5">3.5.3.11</ecNumber>
    </submittedName>
</protein>
<evidence type="ECO:0000313" key="5">
    <source>
        <dbReference type="EMBL" id="MBV7267740.1"/>
    </source>
</evidence>
<dbReference type="PANTHER" id="PTHR11358">
    <property type="entry name" value="ARGINASE/AGMATINASE"/>
    <property type="match status" value="1"/>
</dbReference>
<dbReference type="PROSITE" id="PS51409">
    <property type="entry name" value="ARGINASE_2"/>
    <property type="match status" value="1"/>
</dbReference>
<dbReference type="GO" id="GO:0008783">
    <property type="term" value="F:agmatinase activity"/>
    <property type="evidence" value="ECO:0007669"/>
    <property type="project" value="UniProtKB-EC"/>
</dbReference>
<evidence type="ECO:0000256" key="2">
    <source>
        <dbReference type="ARBA" id="ARBA00022723"/>
    </source>
</evidence>
<dbReference type="PANTHER" id="PTHR11358:SF26">
    <property type="entry name" value="GUANIDINO ACID HYDROLASE, MITOCHONDRIAL"/>
    <property type="match status" value="1"/>
</dbReference>
<sequence>MNTKNYAGIPDEYAKLDTSKIVLIPVPYDGTSTWQKGAEKGPDAFFEASENMELYDIETDSEVYKNGIYLVEPVTLNATPEAMVDAVHQETKKYIKKNKFVTIIGGEHSVSIGTIRAFNEVFQNLTVLHIDAHADLRKSYEGSACNHACAVYEASQNTNLIQVGIRSMDAKEKSVMDFDKTYFAHEMASDDSWMDSAIDQMTDNVFITFDLDAFDPSILPSTGTPEPGGLFWYETLDFLKEVFKEKNVVGFDIVELCPNKDEKSSDFLAAKLYYKMLSYKFQNEADDDNYDDAYEESNHLGNYLKFDEDDDY</sequence>
<comment type="caution">
    <text evidence="5">The sequence shown here is derived from an EMBL/GenBank/DDBJ whole genome shotgun (WGS) entry which is preliminary data.</text>
</comment>
<comment type="similarity">
    <text evidence="1">Belongs to the arginase family. Agmatinase subfamily.</text>
</comment>
<evidence type="ECO:0000313" key="6">
    <source>
        <dbReference type="Proteomes" id="UP001138894"/>
    </source>
</evidence>
<dbReference type="CDD" id="cd11593">
    <property type="entry name" value="Agmatinase-like_2"/>
    <property type="match status" value="1"/>
</dbReference>
<dbReference type="PROSITE" id="PS01053">
    <property type="entry name" value="ARGINASE_1"/>
    <property type="match status" value="1"/>
</dbReference>
<keyword evidence="2" id="KW-0479">Metal-binding</keyword>
<dbReference type="GO" id="GO:0033389">
    <property type="term" value="P:putrescine biosynthetic process from arginine, via agmatine"/>
    <property type="evidence" value="ECO:0007669"/>
    <property type="project" value="TreeGrafter"/>
</dbReference>
<dbReference type="Pfam" id="PF00491">
    <property type="entry name" value="Arginase"/>
    <property type="match status" value="1"/>
</dbReference>
<name>A0A9X1F862_9FLAO</name>
<evidence type="ECO:0000256" key="4">
    <source>
        <dbReference type="RuleBase" id="RU003684"/>
    </source>
</evidence>
<organism evidence="5 6">
    <name type="scientific">Winogradskyella luteola</name>
    <dbReference type="NCBI Taxonomy" id="2828330"/>
    <lineage>
        <taxon>Bacteria</taxon>
        <taxon>Pseudomonadati</taxon>
        <taxon>Bacteroidota</taxon>
        <taxon>Flavobacteriia</taxon>
        <taxon>Flavobacteriales</taxon>
        <taxon>Flavobacteriaceae</taxon>
        <taxon>Winogradskyella</taxon>
    </lineage>
</organism>
<gene>
    <name evidence="5" type="primary">speB</name>
    <name evidence="5" type="ORF">KCG49_00890</name>
</gene>
<dbReference type="GO" id="GO:0046872">
    <property type="term" value="F:metal ion binding"/>
    <property type="evidence" value="ECO:0007669"/>
    <property type="project" value="UniProtKB-KW"/>
</dbReference>
<dbReference type="EC" id="3.5.3.11" evidence="5"/>
<dbReference type="InterPro" id="IPR005925">
    <property type="entry name" value="Agmatinase-rel"/>
</dbReference>
<keyword evidence="3 4" id="KW-0378">Hydrolase</keyword>
<dbReference type="Proteomes" id="UP001138894">
    <property type="component" value="Unassembled WGS sequence"/>
</dbReference>
<dbReference type="InterPro" id="IPR006035">
    <property type="entry name" value="Ureohydrolase"/>
</dbReference>